<evidence type="ECO:0000313" key="5">
    <source>
        <dbReference type="Proteomes" id="UP001515480"/>
    </source>
</evidence>
<dbReference type="Gene3D" id="1.25.40.20">
    <property type="entry name" value="Ankyrin repeat-containing domain"/>
    <property type="match status" value="4"/>
</dbReference>
<comment type="caution">
    <text evidence="4">The sequence shown here is derived from an EMBL/GenBank/DDBJ whole genome shotgun (WGS) entry which is preliminary data.</text>
</comment>
<feature type="repeat" description="ANK" evidence="3">
    <location>
        <begin position="133"/>
        <end position="165"/>
    </location>
</feature>
<dbReference type="PANTHER" id="PTHR24171">
    <property type="entry name" value="ANKYRIN REPEAT DOMAIN-CONTAINING PROTEIN 39-RELATED"/>
    <property type="match status" value="1"/>
</dbReference>
<evidence type="ECO:0000256" key="1">
    <source>
        <dbReference type="ARBA" id="ARBA00022737"/>
    </source>
</evidence>
<organism evidence="4 5">
    <name type="scientific">Prymnesium parvum</name>
    <name type="common">Toxic golden alga</name>
    <dbReference type="NCBI Taxonomy" id="97485"/>
    <lineage>
        <taxon>Eukaryota</taxon>
        <taxon>Haptista</taxon>
        <taxon>Haptophyta</taxon>
        <taxon>Prymnesiophyceae</taxon>
        <taxon>Prymnesiales</taxon>
        <taxon>Prymnesiaceae</taxon>
        <taxon>Prymnesium</taxon>
    </lineage>
</organism>
<feature type="repeat" description="ANK" evidence="3">
    <location>
        <begin position="100"/>
        <end position="132"/>
    </location>
</feature>
<dbReference type="Pfam" id="PF00023">
    <property type="entry name" value="Ank"/>
    <property type="match status" value="1"/>
</dbReference>
<sequence length="470" mass="50427">MQYVDIWDALRHKDHAALKTMVAKGSDVNTVGAGDQTPLHMACELDAVECARTLLAHGADLKAEDGQLRTPLLIACECGAVQCARLLIEAGASLACTDKNEMTPLHWLAANGTHTLIAVAIDRGAAMDAENDSMQTPLWLAVTKRKLESALLLIDRGASVTHVDDERRSMLHLATQFGGGRDDCSDTLALLERMLREGLDVNARDREKRTPLHWACGKNAAVCVSALIAAGADVNARDWAEHTPLHWACPIDAAESVLALLKAGARADATDRDKRTPLHWAADKGAERCLKLLIDEAHAEVDAVDWGGFSPLHNAARRGATECITLLLERGADRHRVSASGSEPADLASEPEVKKLLADASGMKRRRSLSSSNSVMLEGTLPALVDKFFEVCSSGDTMALEALCSSDLQPSVLSRVAAIVGQKVKVGRAHTCVRTCTVFVEVQRSDGLGLLTLSFNDEGLVNSVDIFVKA</sequence>
<accession>A0AB34IVI6</accession>
<dbReference type="SMART" id="SM00248">
    <property type="entry name" value="ANK"/>
    <property type="match status" value="10"/>
</dbReference>
<keyword evidence="2 3" id="KW-0040">ANK repeat</keyword>
<evidence type="ECO:0000256" key="2">
    <source>
        <dbReference type="ARBA" id="ARBA00023043"/>
    </source>
</evidence>
<dbReference type="SUPFAM" id="SSF48403">
    <property type="entry name" value="Ankyrin repeat"/>
    <property type="match status" value="1"/>
</dbReference>
<reference evidence="4 5" key="1">
    <citation type="journal article" date="2024" name="Science">
        <title>Giant polyketide synthase enzymes in the biosynthesis of giant marine polyether toxins.</title>
        <authorList>
            <person name="Fallon T.R."/>
            <person name="Shende V.V."/>
            <person name="Wierzbicki I.H."/>
            <person name="Pendleton A.L."/>
            <person name="Watervoot N.F."/>
            <person name="Auber R.P."/>
            <person name="Gonzalez D.J."/>
            <person name="Wisecaver J.H."/>
            <person name="Moore B.S."/>
        </authorList>
    </citation>
    <scope>NUCLEOTIDE SEQUENCE [LARGE SCALE GENOMIC DNA]</scope>
    <source>
        <strain evidence="4 5">12B1</strain>
    </source>
</reference>
<protein>
    <recommendedName>
        <fullName evidence="6">Ankyrin repeat protein</fullName>
    </recommendedName>
</protein>
<dbReference type="EMBL" id="JBGBPQ010000018">
    <property type="protein sequence ID" value="KAL1507201.1"/>
    <property type="molecule type" value="Genomic_DNA"/>
</dbReference>
<feature type="repeat" description="ANK" evidence="3">
    <location>
        <begin position="207"/>
        <end position="239"/>
    </location>
</feature>
<evidence type="ECO:0000256" key="3">
    <source>
        <dbReference type="PROSITE-ProRule" id="PRU00023"/>
    </source>
</evidence>
<feature type="repeat" description="ANK" evidence="3">
    <location>
        <begin position="240"/>
        <end position="272"/>
    </location>
</feature>
<keyword evidence="5" id="KW-1185">Reference proteome</keyword>
<dbReference type="PANTHER" id="PTHR24171:SF10">
    <property type="entry name" value="ANKYRIN REPEAT DOMAIN-CONTAINING PROTEIN 29-LIKE"/>
    <property type="match status" value="1"/>
</dbReference>
<dbReference type="PROSITE" id="PS50088">
    <property type="entry name" value="ANK_REPEAT"/>
    <property type="match status" value="8"/>
</dbReference>
<proteinExistence type="predicted"/>
<dbReference type="AlphaFoldDB" id="A0AB34IVI6"/>
<evidence type="ECO:0008006" key="6">
    <source>
        <dbReference type="Google" id="ProtNLM"/>
    </source>
</evidence>
<dbReference type="InterPro" id="IPR036770">
    <property type="entry name" value="Ankyrin_rpt-contain_sf"/>
</dbReference>
<feature type="repeat" description="ANK" evidence="3">
    <location>
        <begin position="34"/>
        <end position="66"/>
    </location>
</feature>
<dbReference type="Proteomes" id="UP001515480">
    <property type="component" value="Unassembled WGS sequence"/>
</dbReference>
<gene>
    <name evidence="4" type="ORF">AB1Y20_008051</name>
</gene>
<feature type="repeat" description="ANK" evidence="3">
    <location>
        <begin position="166"/>
        <end position="206"/>
    </location>
</feature>
<name>A0AB34IVI6_PRYPA</name>
<feature type="repeat" description="ANK" evidence="3">
    <location>
        <begin position="307"/>
        <end position="339"/>
    </location>
</feature>
<dbReference type="Pfam" id="PF12796">
    <property type="entry name" value="Ank_2"/>
    <property type="match status" value="2"/>
</dbReference>
<feature type="repeat" description="ANK" evidence="3">
    <location>
        <begin position="67"/>
        <end position="99"/>
    </location>
</feature>
<evidence type="ECO:0000313" key="4">
    <source>
        <dbReference type="EMBL" id="KAL1507201.1"/>
    </source>
</evidence>
<dbReference type="PROSITE" id="PS50297">
    <property type="entry name" value="ANK_REP_REGION"/>
    <property type="match status" value="3"/>
</dbReference>
<keyword evidence="1" id="KW-0677">Repeat</keyword>
<dbReference type="InterPro" id="IPR002110">
    <property type="entry name" value="Ankyrin_rpt"/>
</dbReference>